<evidence type="ECO:0000313" key="3">
    <source>
        <dbReference type="EMBL" id="GLQ91358.1"/>
    </source>
</evidence>
<reference evidence="4" key="1">
    <citation type="journal article" date="2019" name="Int. J. Syst. Evol. Microbiol.">
        <title>The Global Catalogue of Microorganisms (GCM) 10K type strain sequencing project: providing services to taxonomists for standard genome sequencing and annotation.</title>
        <authorList>
            <consortium name="The Broad Institute Genomics Platform"/>
            <consortium name="The Broad Institute Genome Sequencing Center for Infectious Disease"/>
            <person name="Wu L."/>
            <person name="Ma J."/>
        </authorList>
    </citation>
    <scope>NUCLEOTIDE SEQUENCE [LARGE SCALE GENOMIC DNA]</scope>
    <source>
        <strain evidence="4">NBRC 111980</strain>
    </source>
</reference>
<dbReference type="EMBL" id="BSOB01000004">
    <property type="protein sequence ID" value="GLQ91358.1"/>
    <property type="molecule type" value="Genomic_DNA"/>
</dbReference>
<feature type="chain" id="PRO_5045080219" description="DUF4398 domain-containing protein" evidence="2">
    <location>
        <begin position="23"/>
        <end position="93"/>
    </location>
</feature>
<sequence>MKRLTLIAMTAGLVLAATATVAQQPVRDVSARRHPNLAAAQRLVDQAYKRVTDAQQANEFDLGGHAAKAKELLDRANAELKQAAEVSNEDHHH</sequence>
<organism evidence="3 4">
    <name type="scientific">Dyella acidisoli</name>
    <dbReference type="NCBI Taxonomy" id="1867834"/>
    <lineage>
        <taxon>Bacteria</taxon>
        <taxon>Pseudomonadati</taxon>
        <taxon>Pseudomonadota</taxon>
        <taxon>Gammaproteobacteria</taxon>
        <taxon>Lysobacterales</taxon>
        <taxon>Rhodanobacteraceae</taxon>
        <taxon>Dyella</taxon>
    </lineage>
</organism>
<keyword evidence="2" id="KW-0732">Signal</keyword>
<gene>
    <name evidence="3" type="ORF">GCM10007901_03080</name>
</gene>
<feature type="coiled-coil region" evidence="1">
    <location>
        <begin position="37"/>
        <end position="89"/>
    </location>
</feature>
<dbReference type="Proteomes" id="UP001156670">
    <property type="component" value="Unassembled WGS sequence"/>
</dbReference>
<evidence type="ECO:0000256" key="1">
    <source>
        <dbReference type="SAM" id="Coils"/>
    </source>
</evidence>
<evidence type="ECO:0008006" key="5">
    <source>
        <dbReference type="Google" id="ProtNLM"/>
    </source>
</evidence>
<name>A0ABQ5XJW1_9GAMM</name>
<dbReference type="RefSeq" id="WP_284319132.1">
    <property type="nucleotide sequence ID" value="NZ_BSOB01000004.1"/>
</dbReference>
<protein>
    <recommendedName>
        <fullName evidence="5">DUF4398 domain-containing protein</fullName>
    </recommendedName>
</protein>
<keyword evidence="4" id="KW-1185">Reference proteome</keyword>
<comment type="caution">
    <text evidence="3">The sequence shown here is derived from an EMBL/GenBank/DDBJ whole genome shotgun (WGS) entry which is preliminary data.</text>
</comment>
<accession>A0ABQ5XJW1</accession>
<evidence type="ECO:0000256" key="2">
    <source>
        <dbReference type="SAM" id="SignalP"/>
    </source>
</evidence>
<feature type="signal peptide" evidence="2">
    <location>
        <begin position="1"/>
        <end position="22"/>
    </location>
</feature>
<keyword evidence="1" id="KW-0175">Coiled coil</keyword>
<evidence type="ECO:0000313" key="4">
    <source>
        <dbReference type="Proteomes" id="UP001156670"/>
    </source>
</evidence>
<proteinExistence type="predicted"/>